<dbReference type="GO" id="GO:0006629">
    <property type="term" value="P:lipid metabolic process"/>
    <property type="evidence" value="ECO:0007669"/>
    <property type="project" value="TreeGrafter"/>
</dbReference>
<evidence type="ECO:0000256" key="2">
    <source>
        <dbReference type="PIRSR" id="PIRSR637460-2"/>
    </source>
</evidence>
<dbReference type="InterPro" id="IPR036514">
    <property type="entry name" value="SGNH_hydro_sf"/>
</dbReference>
<name>A0A931HCY7_9SPHN</name>
<protein>
    <submittedName>
        <fullName evidence="5">SGNH/GDSL hydrolase family protein</fullName>
    </submittedName>
</protein>
<sequence length="354" mass="37406">MKSGFGAARLAGLLLAAGTAAFLPCASALAAAQSARDPSRAQTPATNQQPITQLDPAAQRALAEQAITTAIEESLVGERYVAMGSSFAAGPKLPPAKTGAPARCGQSQNNYPSLLAERFGMILSDRSCSGATTNNVLGPWGDIPPQIDAVTPQTRLVTVTIGGNDLSYVGNLFNATCRTRSRESVARGGKPRTCAAVRVPTQVDYARVEMQMNEIVRRIRAQAPRARIVLVQYLTPLSADGKTCPESPVSAADAATIRAIGKRLAQITDKVARERKVLVVEMNLASANHTPCDAEPWMIGSPEGYDGSKGLQWHLNFAGMQATANDIAWWLIRSGVREALPPAPPAAPGQTIKN</sequence>
<reference evidence="5" key="1">
    <citation type="submission" date="2020-11" db="EMBL/GenBank/DDBJ databases">
        <title>Novosphingobium aureum sp. nov., a marine bacterium isolated from sediment of a salt flat.</title>
        <authorList>
            <person name="Yoo Y."/>
            <person name="Kim J.-J."/>
        </authorList>
    </citation>
    <scope>NUCLEOTIDE SEQUENCE</scope>
    <source>
        <strain evidence="5">YJ-S2-02</strain>
    </source>
</reference>
<feature type="signal peptide" evidence="3">
    <location>
        <begin position="1"/>
        <end position="30"/>
    </location>
</feature>
<organism evidence="5 6">
    <name type="scientific">Novosphingobium aureum</name>
    <dbReference type="NCBI Taxonomy" id="2792964"/>
    <lineage>
        <taxon>Bacteria</taxon>
        <taxon>Pseudomonadati</taxon>
        <taxon>Pseudomonadota</taxon>
        <taxon>Alphaproteobacteria</taxon>
        <taxon>Sphingomonadales</taxon>
        <taxon>Sphingomonadaceae</taxon>
        <taxon>Novosphingobium</taxon>
    </lineage>
</organism>
<keyword evidence="2" id="KW-1015">Disulfide bond</keyword>
<feature type="chain" id="PRO_5036674874" evidence="3">
    <location>
        <begin position="31"/>
        <end position="354"/>
    </location>
</feature>
<dbReference type="CDD" id="cd01823">
    <property type="entry name" value="SEST_like"/>
    <property type="match status" value="1"/>
</dbReference>
<evidence type="ECO:0000256" key="1">
    <source>
        <dbReference type="PIRSR" id="PIRSR637460-1"/>
    </source>
</evidence>
<feature type="active site" evidence="1">
    <location>
        <position position="314"/>
    </location>
</feature>
<keyword evidence="3" id="KW-0732">Signal</keyword>
<dbReference type="GO" id="GO:0016788">
    <property type="term" value="F:hydrolase activity, acting on ester bonds"/>
    <property type="evidence" value="ECO:0007669"/>
    <property type="project" value="InterPro"/>
</dbReference>
<evidence type="ECO:0000259" key="4">
    <source>
        <dbReference type="Pfam" id="PF13472"/>
    </source>
</evidence>
<dbReference type="PANTHER" id="PTHR37981">
    <property type="entry name" value="LIPASE 2"/>
    <property type="match status" value="1"/>
</dbReference>
<dbReference type="AlphaFoldDB" id="A0A931HCY7"/>
<feature type="disulfide bond" evidence="2">
    <location>
        <begin position="244"/>
        <end position="292"/>
    </location>
</feature>
<keyword evidence="6" id="KW-1185">Reference proteome</keyword>
<dbReference type="Proteomes" id="UP000617634">
    <property type="component" value="Unassembled WGS sequence"/>
</dbReference>
<feature type="disulfide bond" evidence="2">
    <location>
        <begin position="104"/>
        <end position="128"/>
    </location>
</feature>
<evidence type="ECO:0000256" key="3">
    <source>
        <dbReference type="SAM" id="SignalP"/>
    </source>
</evidence>
<dbReference type="Pfam" id="PF13472">
    <property type="entry name" value="Lipase_GDSL_2"/>
    <property type="match status" value="1"/>
</dbReference>
<feature type="disulfide bond" evidence="2">
    <location>
        <begin position="177"/>
        <end position="194"/>
    </location>
</feature>
<comment type="caution">
    <text evidence="5">The sequence shown here is derived from an EMBL/GenBank/DDBJ whole genome shotgun (WGS) entry which is preliminary data.</text>
</comment>
<keyword evidence="5" id="KW-0378">Hydrolase</keyword>
<dbReference type="RefSeq" id="WP_197164168.1">
    <property type="nucleotide sequence ID" value="NZ_JADZGI010000001.1"/>
</dbReference>
<dbReference type="SUPFAM" id="SSF52266">
    <property type="entry name" value="SGNH hydrolase"/>
    <property type="match status" value="1"/>
</dbReference>
<feature type="domain" description="SGNH hydrolase-type esterase" evidence="4">
    <location>
        <begin position="82"/>
        <end position="322"/>
    </location>
</feature>
<dbReference type="EMBL" id="JADZGI010000001">
    <property type="protein sequence ID" value="MBH0113775.1"/>
    <property type="molecule type" value="Genomic_DNA"/>
</dbReference>
<feature type="active site" description="Nucleophile" evidence="1">
    <location>
        <position position="86"/>
    </location>
</feature>
<proteinExistence type="predicted"/>
<dbReference type="PANTHER" id="PTHR37981:SF1">
    <property type="entry name" value="SGNH HYDROLASE-TYPE ESTERASE DOMAIN-CONTAINING PROTEIN"/>
    <property type="match status" value="1"/>
</dbReference>
<evidence type="ECO:0000313" key="6">
    <source>
        <dbReference type="Proteomes" id="UP000617634"/>
    </source>
</evidence>
<accession>A0A931HCY7</accession>
<dbReference type="InterPro" id="IPR013830">
    <property type="entry name" value="SGNH_hydro"/>
</dbReference>
<gene>
    <name evidence="5" type="ORF">I5E68_12550</name>
</gene>
<dbReference type="Gene3D" id="3.40.50.1110">
    <property type="entry name" value="SGNH hydrolase"/>
    <property type="match status" value="1"/>
</dbReference>
<evidence type="ECO:0000313" key="5">
    <source>
        <dbReference type="EMBL" id="MBH0113775.1"/>
    </source>
</evidence>
<dbReference type="InterPro" id="IPR037460">
    <property type="entry name" value="SEST-like"/>
</dbReference>